<dbReference type="HAMAP" id="MF_00299">
    <property type="entry name" value="KptA"/>
    <property type="match status" value="1"/>
</dbReference>
<dbReference type="GO" id="GO:0003950">
    <property type="term" value="F:NAD+ poly-ADP-ribosyltransferase activity"/>
    <property type="evidence" value="ECO:0007669"/>
    <property type="project" value="InterPro"/>
</dbReference>
<dbReference type="OrthoDB" id="4537997at2"/>
<dbReference type="AlphaFoldDB" id="A0A4R8DNU6"/>
<dbReference type="EC" id="2.7.1.-" evidence="5"/>
<evidence type="ECO:0000313" key="6">
    <source>
        <dbReference type="EMBL" id="TDW99749.1"/>
    </source>
</evidence>
<name>A0A4R8DNU6_9BACT</name>
<dbReference type="PANTHER" id="PTHR12684">
    <property type="entry name" value="PUTATIVE PHOSPHOTRANSFERASE"/>
    <property type="match status" value="1"/>
</dbReference>
<sequence>MISKEENTRISKTLSYVLRHNPGHIGLELDEQGWGSVDTLCRKLELSPEVLKHIVDTNAKSRFNFNHDGTMVRASQGHSIEVDLQYTPQTPPAVLFHGTAEKNIPGIEESGLQKMNRHHVHLSKDRETALAVGTRHGKPVVLVVDAQRMHQDGHVFFLSDNGVWLTERVPVAYIAPLI</sequence>
<organism evidence="6 7">
    <name type="scientific">Dinghuibacter silviterrae</name>
    <dbReference type="NCBI Taxonomy" id="1539049"/>
    <lineage>
        <taxon>Bacteria</taxon>
        <taxon>Pseudomonadati</taxon>
        <taxon>Bacteroidota</taxon>
        <taxon>Chitinophagia</taxon>
        <taxon>Chitinophagales</taxon>
        <taxon>Chitinophagaceae</taxon>
        <taxon>Dinghuibacter</taxon>
    </lineage>
</organism>
<dbReference type="EMBL" id="SODV01000001">
    <property type="protein sequence ID" value="TDW99749.1"/>
    <property type="molecule type" value="Genomic_DNA"/>
</dbReference>
<evidence type="ECO:0000256" key="2">
    <source>
        <dbReference type="ARBA" id="ARBA00022679"/>
    </source>
</evidence>
<dbReference type="InterPro" id="IPR042081">
    <property type="entry name" value="RNA_2'-PTrans_C"/>
</dbReference>
<comment type="function">
    <text evidence="4 5">Removes the 2'-phosphate from RNA via an intermediate in which the phosphate is ADP-ribosylated by NAD followed by a presumed transesterification to release the RNA and generate ADP-ribose 1''-2''-cyclic phosphate (APPR&gt;P). May function as an ADP-ribosylase.</text>
</comment>
<evidence type="ECO:0000256" key="5">
    <source>
        <dbReference type="HAMAP-Rule" id="MF_00299"/>
    </source>
</evidence>
<dbReference type="GO" id="GO:0006388">
    <property type="term" value="P:tRNA splicing, via endonucleolytic cleavage and ligation"/>
    <property type="evidence" value="ECO:0007669"/>
    <property type="project" value="UniProtKB-UniRule"/>
</dbReference>
<accession>A0A4R8DNU6</accession>
<dbReference type="Pfam" id="PF01885">
    <property type="entry name" value="PTS_2-RNA"/>
    <property type="match status" value="1"/>
</dbReference>
<dbReference type="GO" id="GO:0000215">
    <property type="term" value="F:tRNA 2'-phosphotransferase activity"/>
    <property type="evidence" value="ECO:0007669"/>
    <property type="project" value="TreeGrafter"/>
</dbReference>
<proteinExistence type="inferred from homology"/>
<dbReference type="RefSeq" id="WP_133990712.1">
    <property type="nucleotide sequence ID" value="NZ_SODV01000001.1"/>
</dbReference>
<dbReference type="InterPro" id="IPR022928">
    <property type="entry name" value="RNA_2'-PTrans_KptA"/>
</dbReference>
<protein>
    <recommendedName>
        <fullName evidence="5">Probable RNA 2'-phosphotransferase</fullName>
        <ecNumber evidence="5">2.7.1.-</ecNumber>
    </recommendedName>
</protein>
<comment type="similarity">
    <text evidence="1 5">Belongs to the KptA/TPT1 family.</text>
</comment>
<dbReference type="InterPro" id="IPR042080">
    <property type="entry name" value="RNA_2'-PTrans_N"/>
</dbReference>
<evidence type="ECO:0000256" key="4">
    <source>
        <dbReference type="ARBA" id="ARBA00025212"/>
    </source>
</evidence>
<evidence type="ECO:0000313" key="7">
    <source>
        <dbReference type="Proteomes" id="UP000294498"/>
    </source>
</evidence>
<dbReference type="NCBIfam" id="NF002014">
    <property type="entry name" value="PRK00819.1-4"/>
    <property type="match status" value="1"/>
</dbReference>
<comment type="caution">
    <text evidence="6">The sequence shown here is derived from an EMBL/GenBank/DDBJ whole genome shotgun (WGS) entry which is preliminary data.</text>
</comment>
<dbReference type="Proteomes" id="UP000294498">
    <property type="component" value="Unassembled WGS sequence"/>
</dbReference>
<evidence type="ECO:0000256" key="1">
    <source>
        <dbReference type="ARBA" id="ARBA00009836"/>
    </source>
</evidence>
<gene>
    <name evidence="5" type="primary">kptA</name>
    <name evidence="6" type="ORF">EDB95_0760</name>
</gene>
<dbReference type="InterPro" id="IPR002745">
    <property type="entry name" value="Ptrans_KptA/Tpt1"/>
</dbReference>
<keyword evidence="2 5" id="KW-0808">Transferase</keyword>
<dbReference type="Gene3D" id="1.10.10.970">
    <property type="entry name" value="RNA 2'-phosphotransferase, Tpt1/KptA family, N-terminal domain"/>
    <property type="match status" value="1"/>
</dbReference>
<keyword evidence="7" id="KW-1185">Reference proteome</keyword>
<keyword evidence="3 5" id="KW-0520">NAD</keyword>
<dbReference type="Gene3D" id="3.20.170.30">
    <property type="match status" value="1"/>
</dbReference>
<evidence type="ECO:0000256" key="3">
    <source>
        <dbReference type="ARBA" id="ARBA00023027"/>
    </source>
</evidence>
<dbReference type="PANTHER" id="PTHR12684:SF2">
    <property type="entry name" value="TRNA 2'-PHOSPHOTRANSFERASE 1"/>
    <property type="match status" value="1"/>
</dbReference>
<reference evidence="6 7" key="1">
    <citation type="submission" date="2019-03" db="EMBL/GenBank/DDBJ databases">
        <title>Genomic Encyclopedia of Type Strains, Phase IV (KMG-IV): sequencing the most valuable type-strain genomes for metagenomic binning, comparative biology and taxonomic classification.</title>
        <authorList>
            <person name="Goeker M."/>
        </authorList>
    </citation>
    <scope>NUCLEOTIDE SEQUENCE [LARGE SCALE GENOMIC DNA]</scope>
    <source>
        <strain evidence="6 7">DSM 100059</strain>
    </source>
</reference>
<dbReference type="SUPFAM" id="SSF56399">
    <property type="entry name" value="ADP-ribosylation"/>
    <property type="match status" value="1"/>
</dbReference>